<dbReference type="AlphaFoldDB" id="A0A1C3EPN0"/>
<dbReference type="EMBL" id="LYBM01000005">
    <property type="protein sequence ID" value="ODA35173.1"/>
    <property type="molecule type" value="Genomic_DNA"/>
</dbReference>
<gene>
    <name evidence="1" type="ORF">A8L45_04460</name>
</gene>
<evidence type="ECO:0000313" key="2">
    <source>
        <dbReference type="Proteomes" id="UP000094936"/>
    </source>
</evidence>
<accession>A0A1C3EPN0</accession>
<evidence type="ECO:0000313" key="1">
    <source>
        <dbReference type="EMBL" id="ODA35173.1"/>
    </source>
</evidence>
<dbReference type="SUPFAM" id="SSF159238">
    <property type="entry name" value="SO1590-like"/>
    <property type="match status" value="1"/>
</dbReference>
<dbReference type="Pfam" id="PF11528">
    <property type="entry name" value="DUF3224"/>
    <property type="match status" value="1"/>
</dbReference>
<name>A0A1C3EPN0_9GAMM</name>
<sequence>MKISGQFSVTLTGCEPYHPGSEGNRLSHMNIEKVFSGPLRGDSRGEMLSARTSTEGAAGYVAIEDVQAVLEGRKGSFVLQHFGVMSEGHDRLILEVVPQSGTGQLKGLSGKMHIYIEQGQHFYEFDYRLPQ</sequence>
<dbReference type="InterPro" id="IPR021607">
    <property type="entry name" value="DUF3224"/>
</dbReference>
<dbReference type="Proteomes" id="UP000094936">
    <property type="component" value="Unassembled WGS sequence"/>
</dbReference>
<reference evidence="1 2" key="1">
    <citation type="submission" date="2016-05" db="EMBL/GenBank/DDBJ databases">
        <title>Genomic Taxonomy of the Vibrionaceae.</title>
        <authorList>
            <person name="Gomez-Gil B."/>
            <person name="Enciso-Ibarra J."/>
        </authorList>
    </citation>
    <scope>NUCLEOTIDE SEQUENCE [LARGE SCALE GENOMIC DNA]</scope>
    <source>
        <strain evidence="1 2">CAIM 1920</strain>
    </source>
</reference>
<dbReference type="RefSeq" id="WP_068899666.1">
    <property type="nucleotide sequence ID" value="NZ_JBHUIF010000033.1"/>
</dbReference>
<protein>
    <recommendedName>
        <fullName evidence="3">DUF3224 domain-containing protein</fullName>
    </recommendedName>
</protein>
<proteinExistence type="predicted"/>
<keyword evidence="2" id="KW-1185">Reference proteome</keyword>
<comment type="caution">
    <text evidence="1">The sequence shown here is derived from an EMBL/GenBank/DDBJ whole genome shotgun (WGS) entry which is preliminary data.</text>
</comment>
<dbReference type="Gene3D" id="2.40.350.10">
    <property type="entry name" value="SO1590-like"/>
    <property type="match status" value="1"/>
</dbReference>
<dbReference type="OrthoDB" id="69764at2"/>
<organism evidence="1 2">
    <name type="scientific">Veronia pacifica</name>
    <dbReference type="NCBI Taxonomy" id="1080227"/>
    <lineage>
        <taxon>Bacteria</taxon>
        <taxon>Pseudomonadati</taxon>
        <taxon>Pseudomonadota</taxon>
        <taxon>Gammaproteobacteria</taxon>
        <taxon>Vibrionales</taxon>
        <taxon>Vibrionaceae</taxon>
        <taxon>Veronia</taxon>
    </lineage>
</organism>
<evidence type="ECO:0008006" key="3">
    <source>
        <dbReference type="Google" id="ProtNLM"/>
    </source>
</evidence>
<dbReference type="InterPro" id="IPR023159">
    <property type="entry name" value="SO1590-like_sf"/>
</dbReference>